<keyword evidence="3" id="KW-1185">Reference proteome</keyword>
<organism evidence="2 3">
    <name type="scientific">Brassica cretica</name>
    <name type="common">Mustard</name>
    <dbReference type="NCBI Taxonomy" id="69181"/>
    <lineage>
        <taxon>Eukaryota</taxon>
        <taxon>Viridiplantae</taxon>
        <taxon>Streptophyta</taxon>
        <taxon>Embryophyta</taxon>
        <taxon>Tracheophyta</taxon>
        <taxon>Spermatophyta</taxon>
        <taxon>Magnoliopsida</taxon>
        <taxon>eudicotyledons</taxon>
        <taxon>Gunneridae</taxon>
        <taxon>Pentapetalae</taxon>
        <taxon>rosids</taxon>
        <taxon>malvids</taxon>
        <taxon>Brassicales</taxon>
        <taxon>Brassicaceae</taxon>
        <taxon>Brassiceae</taxon>
        <taxon>Brassica</taxon>
    </lineage>
</organism>
<dbReference type="Proteomes" id="UP000266723">
    <property type="component" value="Unassembled WGS sequence"/>
</dbReference>
<comment type="caution">
    <text evidence="2">The sequence shown here is derived from an EMBL/GenBank/DDBJ whole genome shotgun (WGS) entry which is preliminary data.</text>
</comment>
<feature type="region of interest" description="Disordered" evidence="1">
    <location>
        <begin position="41"/>
        <end position="69"/>
    </location>
</feature>
<evidence type="ECO:0000313" key="3">
    <source>
        <dbReference type="Proteomes" id="UP000266723"/>
    </source>
</evidence>
<accession>A0ABQ7DDB7</accession>
<protein>
    <submittedName>
        <fullName evidence="2">Uncharacterized protein</fullName>
    </submittedName>
</protein>
<sequence length="121" mass="13602">MWSKVQSINKFRLSIESVTNKLSEDVEAIVVDSDRGDDEDVNYISGSGFQSQRFGNQSGNINFNGADQRGDAQWCRSTPPLEHDTTPRAPIDTPLKNLWDLLRLQASIDTQKPLIDTRLPL</sequence>
<name>A0ABQ7DDB7_BRACR</name>
<feature type="compositionally biased region" description="Polar residues" evidence="1">
    <location>
        <begin position="44"/>
        <end position="65"/>
    </location>
</feature>
<reference evidence="2 3" key="1">
    <citation type="journal article" date="2020" name="BMC Genomics">
        <title>Intraspecific diversification of the crop wild relative Brassica cretica Lam. using demographic model selection.</title>
        <authorList>
            <person name="Kioukis A."/>
            <person name="Michalopoulou V.A."/>
            <person name="Briers L."/>
            <person name="Pirintsos S."/>
            <person name="Studholme D.J."/>
            <person name="Pavlidis P."/>
            <person name="Sarris P.F."/>
        </authorList>
    </citation>
    <scope>NUCLEOTIDE SEQUENCE [LARGE SCALE GENOMIC DNA]</scope>
    <source>
        <strain evidence="3">cv. PFS-1207/04</strain>
    </source>
</reference>
<dbReference type="EMBL" id="QGKV02000759">
    <property type="protein sequence ID" value="KAF3569609.1"/>
    <property type="molecule type" value="Genomic_DNA"/>
</dbReference>
<evidence type="ECO:0000256" key="1">
    <source>
        <dbReference type="SAM" id="MobiDB-lite"/>
    </source>
</evidence>
<evidence type="ECO:0000313" key="2">
    <source>
        <dbReference type="EMBL" id="KAF3569609.1"/>
    </source>
</evidence>
<gene>
    <name evidence="2" type="ORF">DY000_02014943</name>
</gene>
<proteinExistence type="predicted"/>